<name>A0ABS2GFR5_9FIRM</name>
<keyword evidence="4" id="KW-1185">Reference proteome</keyword>
<dbReference type="PANTHER" id="PTHR14969">
    <property type="entry name" value="SPHINGOSINE-1-PHOSPHATE PHOSPHOHYDROLASE"/>
    <property type="match status" value="1"/>
</dbReference>
<feature type="transmembrane region" description="Helical" evidence="1">
    <location>
        <begin position="62"/>
        <end position="86"/>
    </location>
</feature>
<dbReference type="Pfam" id="PF01569">
    <property type="entry name" value="PAP2"/>
    <property type="match status" value="1"/>
</dbReference>
<sequence length="193" mass="21725">MEYLVALDYQWFQVINGWANHYRILDAAMVFFTKLGIPLMLLYLASLVVRGDNAEKRLRNRTTVMVALCAAVLALAINGILAQLFFRDRPFIDHAVNLLVYHDATSSWPSNHAAISAAMAMSLCFRRRWGARVCTTIAVLVALSRVYVGVHYPKDIISGFIIGIVASFIIISISEKLEHLLIRLQSHYEKQGS</sequence>
<organism evidence="3 4">
    <name type="scientific">Veillonella magna</name>
    <dbReference type="NCBI Taxonomy" id="464322"/>
    <lineage>
        <taxon>Bacteria</taxon>
        <taxon>Bacillati</taxon>
        <taxon>Bacillota</taxon>
        <taxon>Negativicutes</taxon>
        <taxon>Veillonellales</taxon>
        <taxon>Veillonellaceae</taxon>
        <taxon>Veillonella</taxon>
    </lineage>
</organism>
<dbReference type="InterPro" id="IPR000326">
    <property type="entry name" value="PAP2/HPO"/>
</dbReference>
<feature type="transmembrane region" description="Helical" evidence="1">
    <location>
        <begin position="27"/>
        <end position="50"/>
    </location>
</feature>
<keyword evidence="1" id="KW-0472">Membrane</keyword>
<reference evidence="3 4" key="1">
    <citation type="journal article" date="2021" name="Sci. Rep.">
        <title>The distribution of antibiotic resistance genes in chicken gut microbiota commensals.</title>
        <authorList>
            <person name="Juricova H."/>
            <person name="Matiasovicova J."/>
            <person name="Kubasova T."/>
            <person name="Cejkova D."/>
            <person name="Rychlik I."/>
        </authorList>
    </citation>
    <scope>NUCLEOTIDE SEQUENCE [LARGE SCALE GENOMIC DNA]</scope>
    <source>
        <strain evidence="3 4">An537</strain>
    </source>
</reference>
<gene>
    <name evidence="3" type="ORF">H6A01_02070</name>
</gene>
<comment type="caution">
    <text evidence="3">The sequence shown here is derived from an EMBL/GenBank/DDBJ whole genome shotgun (WGS) entry which is preliminary data.</text>
</comment>
<dbReference type="PANTHER" id="PTHR14969:SF58">
    <property type="entry name" value="UNDECAPRENYL-DIPHOSPHATASE BCRC"/>
    <property type="match status" value="1"/>
</dbReference>
<dbReference type="EMBL" id="JACJLA010000002">
    <property type="protein sequence ID" value="MBM6912117.1"/>
    <property type="molecule type" value="Genomic_DNA"/>
</dbReference>
<dbReference type="SMART" id="SM00014">
    <property type="entry name" value="acidPPc"/>
    <property type="match status" value="1"/>
</dbReference>
<dbReference type="Gene3D" id="1.20.144.10">
    <property type="entry name" value="Phosphatidic acid phosphatase type 2/haloperoxidase"/>
    <property type="match status" value="1"/>
</dbReference>
<feature type="domain" description="Phosphatidic acid phosphatase type 2/haloperoxidase" evidence="2">
    <location>
        <begin position="63"/>
        <end position="171"/>
    </location>
</feature>
<evidence type="ECO:0000313" key="4">
    <source>
        <dbReference type="Proteomes" id="UP000707138"/>
    </source>
</evidence>
<accession>A0ABS2GFR5</accession>
<feature type="transmembrane region" description="Helical" evidence="1">
    <location>
        <begin position="132"/>
        <end position="150"/>
    </location>
</feature>
<evidence type="ECO:0000256" key="1">
    <source>
        <dbReference type="SAM" id="Phobius"/>
    </source>
</evidence>
<dbReference type="InterPro" id="IPR036938">
    <property type="entry name" value="PAP2/HPO_sf"/>
</dbReference>
<dbReference type="RefSeq" id="WP_205087384.1">
    <property type="nucleotide sequence ID" value="NZ_JACJLA010000002.1"/>
</dbReference>
<keyword evidence="1" id="KW-1133">Transmembrane helix</keyword>
<feature type="transmembrane region" description="Helical" evidence="1">
    <location>
        <begin position="156"/>
        <end position="174"/>
    </location>
</feature>
<evidence type="ECO:0000313" key="3">
    <source>
        <dbReference type="EMBL" id="MBM6912117.1"/>
    </source>
</evidence>
<dbReference type="Proteomes" id="UP000707138">
    <property type="component" value="Unassembled WGS sequence"/>
</dbReference>
<evidence type="ECO:0000259" key="2">
    <source>
        <dbReference type="SMART" id="SM00014"/>
    </source>
</evidence>
<proteinExistence type="predicted"/>
<protein>
    <submittedName>
        <fullName evidence="3">Phosphatase PAP2 family protein</fullName>
    </submittedName>
</protein>
<dbReference type="SUPFAM" id="SSF48317">
    <property type="entry name" value="Acid phosphatase/Vanadium-dependent haloperoxidase"/>
    <property type="match status" value="1"/>
</dbReference>
<keyword evidence="1" id="KW-0812">Transmembrane</keyword>